<dbReference type="EMBL" id="VNKQ01000019">
    <property type="protein sequence ID" value="KAG0645207.1"/>
    <property type="molecule type" value="Genomic_DNA"/>
</dbReference>
<keyword evidence="3" id="KW-0732">Signal</keyword>
<gene>
    <name evidence="5" type="ORF">D0Z07_8903</name>
</gene>
<keyword evidence="1" id="KW-0175">Coiled coil</keyword>
<sequence>MRLPRWTVPVLLRLLSLAGLTSAAGDRAALTVGFALSTPVANPTETLSQQPRIQDLSLDLDFILQVANHEFKVPIMPLHLLGKKSWNVYNHDNIEKVKRDEAAAKAREEAKEERMQELDAERRIQILRGDIPTPLPIEDKLDDEDGRESRSYGSGRERKRRKKAGENDTDFEMRVAAEQTAPNNANIEKQIVLRKSDAPLVDRAGHIDLFPQETSKKMVERNPEAEKEAAKKKKEYEDQYTMRFSNAAGFKQGMENPWYSKATAERQTVEEEVHGKDVWGNEDPRRKQREAARAVSNDPLAFMKQGAAQVRHVEKERKRWREEKEKEMRELEVSERKGRKHKRKHEDDNEDGLESFRLDDSDRAPSRRHVGHDSERRHRHKESRRSSHRDDGNRHRHRHRHRD</sequence>
<accession>A0A9P6SQK9</accession>
<dbReference type="Proteomes" id="UP000785200">
    <property type="component" value="Unassembled WGS sequence"/>
</dbReference>
<feature type="coiled-coil region" evidence="1">
    <location>
        <begin position="94"/>
        <end position="123"/>
    </location>
</feature>
<evidence type="ECO:0000256" key="1">
    <source>
        <dbReference type="SAM" id="Coils"/>
    </source>
</evidence>
<dbReference type="OrthoDB" id="2159131at2759"/>
<dbReference type="InterPro" id="IPR039875">
    <property type="entry name" value="LENG1-like"/>
</dbReference>
<dbReference type="PANTHER" id="PTHR22093:SF0">
    <property type="entry name" value="LEUKOCYTE RECEPTOR CLUSTER MEMBER 1"/>
    <property type="match status" value="1"/>
</dbReference>
<feature type="compositionally biased region" description="Basic and acidic residues" evidence="2">
    <location>
        <begin position="311"/>
        <end position="336"/>
    </location>
</feature>
<evidence type="ECO:0000313" key="6">
    <source>
        <dbReference type="Proteomes" id="UP000785200"/>
    </source>
</evidence>
<feature type="region of interest" description="Disordered" evidence="2">
    <location>
        <begin position="263"/>
        <end position="403"/>
    </location>
</feature>
<dbReference type="InterPro" id="IPR019339">
    <property type="entry name" value="CIR_N_dom"/>
</dbReference>
<protein>
    <recommendedName>
        <fullName evidence="4">CBF1-interacting co-repressor CIR N-terminal domain-containing protein</fullName>
    </recommendedName>
</protein>
<feature type="compositionally biased region" description="Basic and acidic residues" evidence="2">
    <location>
        <begin position="384"/>
        <end position="393"/>
    </location>
</feature>
<feature type="domain" description="CBF1-interacting co-repressor CIR N-terminal" evidence="4">
    <location>
        <begin position="85"/>
        <end position="121"/>
    </location>
</feature>
<dbReference type="AlphaFoldDB" id="A0A9P6SQK9"/>
<comment type="caution">
    <text evidence="5">The sequence shown here is derived from an EMBL/GenBank/DDBJ whole genome shotgun (WGS) entry which is preliminary data.</text>
</comment>
<dbReference type="PANTHER" id="PTHR22093">
    <property type="entry name" value="LEUKOCYTE RECEPTOR CLUSTER LRC MEMBER 1"/>
    <property type="match status" value="1"/>
</dbReference>
<feature type="compositionally biased region" description="Basic and acidic residues" evidence="2">
    <location>
        <begin position="263"/>
        <end position="292"/>
    </location>
</feature>
<feature type="compositionally biased region" description="Basic and acidic residues" evidence="2">
    <location>
        <begin position="354"/>
        <end position="376"/>
    </location>
</feature>
<feature type="compositionally biased region" description="Basic residues" evidence="2">
    <location>
        <begin position="394"/>
        <end position="403"/>
    </location>
</feature>
<feature type="region of interest" description="Disordered" evidence="2">
    <location>
        <begin position="129"/>
        <end position="171"/>
    </location>
</feature>
<reference evidence="5" key="1">
    <citation type="submission" date="2019-07" db="EMBL/GenBank/DDBJ databases">
        <title>Hyphodiscus hymeniophilus genome sequencing and assembly.</title>
        <authorList>
            <person name="Kramer G."/>
            <person name="Nodwell J."/>
        </authorList>
    </citation>
    <scope>NUCLEOTIDE SEQUENCE</scope>
    <source>
        <strain evidence="5">ATCC 34498</strain>
    </source>
</reference>
<evidence type="ECO:0000256" key="2">
    <source>
        <dbReference type="SAM" id="MobiDB-lite"/>
    </source>
</evidence>
<feature type="signal peptide" evidence="3">
    <location>
        <begin position="1"/>
        <end position="23"/>
    </location>
</feature>
<organism evidence="5 6">
    <name type="scientific">Hyphodiscus hymeniophilus</name>
    <dbReference type="NCBI Taxonomy" id="353542"/>
    <lineage>
        <taxon>Eukaryota</taxon>
        <taxon>Fungi</taxon>
        <taxon>Dikarya</taxon>
        <taxon>Ascomycota</taxon>
        <taxon>Pezizomycotina</taxon>
        <taxon>Leotiomycetes</taxon>
        <taxon>Helotiales</taxon>
        <taxon>Hyphodiscaceae</taxon>
        <taxon>Hyphodiscus</taxon>
    </lineage>
</organism>
<name>A0A9P6SQK9_9HELO</name>
<keyword evidence="6" id="KW-1185">Reference proteome</keyword>
<evidence type="ECO:0000256" key="3">
    <source>
        <dbReference type="SAM" id="SignalP"/>
    </source>
</evidence>
<evidence type="ECO:0000313" key="5">
    <source>
        <dbReference type="EMBL" id="KAG0645207.1"/>
    </source>
</evidence>
<evidence type="ECO:0000259" key="4">
    <source>
        <dbReference type="SMART" id="SM01083"/>
    </source>
</evidence>
<dbReference type="SMART" id="SM01083">
    <property type="entry name" value="Cir_N"/>
    <property type="match status" value="1"/>
</dbReference>
<proteinExistence type="predicted"/>
<feature type="chain" id="PRO_5040353945" description="CBF1-interacting co-repressor CIR N-terminal domain-containing protein" evidence="3">
    <location>
        <begin position="24"/>
        <end position="403"/>
    </location>
</feature>